<feature type="domain" description="Prepilin type IV endopeptidase peptidase" evidence="2">
    <location>
        <begin position="7"/>
        <end position="95"/>
    </location>
</feature>
<gene>
    <name evidence="3" type="ORF">DFR67_101445</name>
</gene>
<dbReference type="Gene3D" id="1.20.120.1220">
    <property type="match status" value="1"/>
</dbReference>
<dbReference type="GO" id="GO:0016020">
    <property type="term" value="C:membrane"/>
    <property type="evidence" value="ECO:0007669"/>
    <property type="project" value="InterPro"/>
</dbReference>
<evidence type="ECO:0000313" key="4">
    <source>
        <dbReference type="Proteomes" id="UP000247591"/>
    </source>
</evidence>
<dbReference type="GO" id="GO:0008168">
    <property type="term" value="F:methyltransferase activity"/>
    <property type="evidence" value="ECO:0007669"/>
    <property type="project" value="UniProtKB-KW"/>
</dbReference>
<feature type="transmembrane region" description="Helical" evidence="1">
    <location>
        <begin position="74"/>
        <end position="98"/>
    </location>
</feature>
<name>A0A318RTM8_WILLI</name>
<keyword evidence="3" id="KW-0808">Transferase</keyword>
<feature type="transmembrane region" description="Helical" evidence="1">
    <location>
        <begin position="34"/>
        <end position="62"/>
    </location>
</feature>
<dbReference type="GO" id="GO:0032259">
    <property type="term" value="P:methylation"/>
    <property type="evidence" value="ECO:0007669"/>
    <property type="project" value="UniProtKB-KW"/>
</dbReference>
<dbReference type="EMBL" id="QJSP01000001">
    <property type="protein sequence ID" value="PYE21051.1"/>
    <property type="molecule type" value="Genomic_DNA"/>
</dbReference>
<keyword evidence="3" id="KW-0489">Methyltransferase</keyword>
<evidence type="ECO:0000259" key="2">
    <source>
        <dbReference type="Pfam" id="PF01478"/>
    </source>
</evidence>
<dbReference type="RefSeq" id="WP_158539878.1">
    <property type="nucleotide sequence ID" value="NZ_QJSP01000001.1"/>
</dbReference>
<sequence length="128" mass="12914">MHLVVPILAIWLVALSVSDIRERRLPNTLTLPALFGAVVGAATHPAAAPGLLLAAVVYGVAYAWGGCGGGDLKLVPTLCAMSGSLVAAGVLMVLAQLLTLAGAARSRWTPQAHGPPLSVAAALSCGIW</sequence>
<organism evidence="3 4">
    <name type="scientific">Williamsia limnetica</name>
    <dbReference type="NCBI Taxonomy" id="882452"/>
    <lineage>
        <taxon>Bacteria</taxon>
        <taxon>Bacillati</taxon>
        <taxon>Actinomycetota</taxon>
        <taxon>Actinomycetes</taxon>
        <taxon>Mycobacteriales</taxon>
        <taxon>Nocardiaceae</taxon>
        <taxon>Williamsia</taxon>
    </lineage>
</organism>
<dbReference type="OrthoDB" id="4578668at2"/>
<keyword evidence="4" id="KW-1185">Reference proteome</keyword>
<evidence type="ECO:0000256" key="1">
    <source>
        <dbReference type="SAM" id="Phobius"/>
    </source>
</evidence>
<keyword evidence="1" id="KW-1133">Transmembrane helix</keyword>
<protein>
    <submittedName>
        <fullName evidence="3">Leader peptidase (Prepilin peptidase)/N-methyltransferase</fullName>
    </submittedName>
</protein>
<comment type="caution">
    <text evidence="3">The sequence shown here is derived from an EMBL/GenBank/DDBJ whole genome shotgun (WGS) entry which is preliminary data.</text>
</comment>
<dbReference type="AlphaFoldDB" id="A0A318RTM8"/>
<dbReference type="InterPro" id="IPR000045">
    <property type="entry name" value="Prepilin_IV_endopep_pep"/>
</dbReference>
<dbReference type="GO" id="GO:0004190">
    <property type="term" value="F:aspartic-type endopeptidase activity"/>
    <property type="evidence" value="ECO:0007669"/>
    <property type="project" value="InterPro"/>
</dbReference>
<evidence type="ECO:0000313" key="3">
    <source>
        <dbReference type="EMBL" id="PYE21051.1"/>
    </source>
</evidence>
<keyword evidence="1" id="KW-0472">Membrane</keyword>
<dbReference type="Pfam" id="PF01478">
    <property type="entry name" value="Peptidase_A24"/>
    <property type="match status" value="1"/>
</dbReference>
<keyword evidence="1" id="KW-0812">Transmembrane</keyword>
<accession>A0A318RTM8</accession>
<reference evidence="3 4" key="1">
    <citation type="submission" date="2018-06" db="EMBL/GenBank/DDBJ databases">
        <title>Genomic Encyclopedia of Type Strains, Phase IV (KMG-IV): sequencing the most valuable type-strain genomes for metagenomic binning, comparative biology and taxonomic classification.</title>
        <authorList>
            <person name="Goeker M."/>
        </authorList>
    </citation>
    <scope>NUCLEOTIDE SEQUENCE [LARGE SCALE GENOMIC DNA]</scope>
    <source>
        <strain evidence="3 4">DSM 45521</strain>
    </source>
</reference>
<proteinExistence type="predicted"/>
<dbReference type="Proteomes" id="UP000247591">
    <property type="component" value="Unassembled WGS sequence"/>
</dbReference>